<feature type="non-terminal residue" evidence="2">
    <location>
        <position position="54"/>
    </location>
</feature>
<dbReference type="AlphaFoldDB" id="T0Y572"/>
<reference evidence="2" key="2">
    <citation type="journal article" date="2014" name="ISME J.">
        <title>Microbial stratification in low pH oxic and suboxic macroscopic growths along an acid mine drainage.</title>
        <authorList>
            <person name="Mendez-Garcia C."/>
            <person name="Mesa V."/>
            <person name="Sprenger R.R."/>
            <person name="Richter M."/>
            <person name="Diez M.S."/>
            <person name="Solano J."/>
            <person name="Bargiela R."/>
            <person name="Golyshina O.V."/>
            <person name="Manteca A."/>
            <person name="Ramos J.L."/>
            <person name="Gallego J.R."/>
            <person name="Llorente I."/>
            <person name="Martins Dos Santos V.A."/>
            <person name="Jensen O.N."/>
            <person name="Pelaez A.I."/>
            <person name="Sanchez J."/>
            <person name="Ferrer M."/>
        </authorList>
    </citation>
    <scope>NUCLEOTIDE SEQUENCE</scope>
</reference>
<feature type="domain" description="Transposase InsH N-terminal" evidence="1">
    <location>
        <begin position="1"/>
        <end position="51"/>
    </location>
</feature>
<comment type="caution">
    <text evidence="2">The sequence shown here is derived from an EMBL/GenBank/DDBJ whole genome shotgun (WGS) entry which is preliminary data.</text>
</comment>
<organism evidence="2">
    <name type="scientific">mine drainage metagenome</name>
    <dbReference type="NCBI Taxonomy" id="410659"/>
    <lineage>
        <taxon>unclassified sequences</taxon>
        <taxon>metagenomes</taxon>
        <taxon>ecological metagenomes</taxon>
    </lineage>
</organism>
<dbReference type="Pfam" id="PF05598">
    <property type="entry name" value="DUF772"/>
    <property type="match status" value="1"/>
</dbReference>
<dbReference type="EMBL" id="AUZY01012706">
    <property type="protein sequence ID" value="EQD28258.1"/>
    <property type="molecule type" value="Genomic_DNA"/>
</dbReference>
<protein>
    <recommendedName>
        <fullName evidence="1">Transposase InsH N-terminal domain-containing protein</fullName>
    </recommendedName>
</protein>
<gene>
    <name evidence="2" type="ORF">B1B_18934</name>
</gene>
<evidence type="ECO:0000313" key="2">
    <source>
        <dbReference type="EMBL" id="EQD28258.1"/>
    </source>
</evidence>
<reference evidence="2" key="1">
    <citation type="submission" date="2013-08" db="EMBL/GenBank/DDBJ databases">
        <authorList>
            <person name="Mendez C."/>
            <person name="Richter M."/>
            <person name="Ferrer M."/>
            <person name="Sanchez J."/>
        </authorList>
    </citation>
    <scope>NUCLEOTIDE SEQUENCE</scope>
</reference>
<name>T0Y572_9ZZZZ</name>
<accession>T0Y572</accession>
<evidence type="ECO:0000259" key="1">
    <source>
        <dbReference type="Pfam" id="PF05598"/>
    </source>
</evidence>
<dbReference type="InterPro" id="IPR008490">
    <property type="entry name" value="Transposase_InsH_N"/>
</dbReference>
<sequence length="54" mass="6384">MVLQRLEGLSDREAVERYCFDNRWRYAAGVGGYDTGWTSFSHTVLVDMRERLRN</sequence>
<proteinExistence type="predicted"/>